<reference evidence="2 3" key="1">
    <citation type="submission" date="2018-06" db="EMBL/GenBank/DDBJ databases">
        <title>Genomic Encyclopedia of Archaeal and Bacterial Type Strains, Phase II (KMG-II): from individual species to whole genera.</title>
        <authorList>
            <person name="Goeker M."/>
        </authorList>
    </citation>
    <scope>NUCLEOTIDE SEQUENCE [LARGE SCALE GENOMIC DNA]</scope>
    <source>
        <strain evidence="2 3">DSM 29821</strain>
    </source>
</reference>
<feature type="chain" id="PRO_5016449648" evidence="1">
    <location>
        <begin position="21"/>
        <end position="540"/>
    </location>
</feature>
<dbReference type="EMBL" id="QLMA01000006">
    <property type="protein sequence ID" value="RAJ79253.1"/>
    <property type="molecule type" value="Genomic_DNA"/>
</dbReference>
<proteinExistence type="predicted"/>
<keyword evidence="3" id="KW-1185">Reference proteome</keyword>
<evidence type="ECO:0000256" key="1">
    <source>
        <dbReference type="SAM" id="SignalP"/>
    </source>
</evidence>
<sequence>MKYISSLLALILCYTLAVNGQNPTVALSNEFEQPGDGWDKLLQLKNGNTCYLHFSRTTGLEVRMYDRKRVQTSMDTVHSQLWNSSDLENTEIDAIYQINGQPVIFLQQLVKDIPEVFRLVLDENTGKLLKEDKLGELPSVRNRTMFAQNNEASHDCYVEKDQRSDYYAVALFSGTEIQPGENEQRRIFVYHFSPEHQLINTGYFYMQDATFSYFSYIHMAVDGERKVYMATTGFNGKRKSGNAQSKVVFSMLCRDSTAFAHNVIPYSFNYNQVSGLVKVVPAFKEIRLLLHVPSERGSSNSGTLMNIFTEDGKLRKHPVLSYPELSRNVEMNLNYKDNYNGIPQNWIMNNDGSSTLMLENLSYFKQGNNQIMNLHTNMGDAGVAELDTLGKEDATWSLGKYQVITGTCQPFFQHRRSKSEWSFRNKIAALNLSTYVSYDFVNFPDLTFVLFNDYLQYLDTGGGDKTKKPLKFADDANFVCYRYYNKKIERMYLFGQPEVSKRYACMLGASDYNERSRVYATVMLSRIGTNKKAAIAWIQF</sequence>
<dbReference type="AlphaFoldDB" id="A0A327VVD9"/>
<accession>A0A327VVD9</accession>
<name>A0A327VVD9_9BACT</name>
<protein>
    <submittedName>
        <fullName evidence="2">Uncharacterized protein</fullName>
    </submittedName>
</protein>
<dbReference type="RefSeq" id="WP_111593711.1">
    <property type="nucleotide sequence ID" value="NZ_QLMA01000006.1"/>
</dbReference>
<dbReference type="OrthoDB" id="610057at2"/>
<evidence type="ECO:0000313" key="2">
    <source>
        <dbReference type="EMBL" id="RAJ79253.1"/>
    </source>
</evidence>
<comment type="caution">
    <text evidence="2">The sequence shown here is derived from an EMBL/GenBank/DDBJ whole genome shotgun (WGS) entry which is preliminary data.</text>
</comment>
<feature type="signal peptide" evidence="1">
    <location>
        <begin position="1"/>
        <end position="20"/>
    </location>
</feature>
<organism evidence="2 3">
    <name type="scientific">Chitinophaga dinghuensis</name>
    <dbReference type="NCBI Taxonomy" id="1539050"/>
    <lineage>
        <taxon>Bacteria</taxon>
        <taxon>Pseudomonadati</taxon>
        <taxon>Bacteroidota</taxon>
        <taxon>Chitinophagia</taxon>
        <taxon>Chitinophagales</taxon>
        <taxon>Chitinophagaceae</taxon>
        <taxon>Chitinophaga</taxon>
    </lineage>
</organism>
<gene>
    <name evidence="2" type="ORF">CLV59_106314</name>
</gene>
<evidence type="ECO:0000313" key="3">
    <source>
        <dbReference type="Proteomes" id="UP000249819"/>
    </source>
</evidence>
<dbReference type="Proteomes" id="UP000249819">
    <property type="component" value="Unassembled WGS sequence"/>
</dbReference>
<keyword evidence="1" id="KW-0732">Signal</keyword>